<reference evidence="2 3" key="1">
    <citation type="submission" date="2024-09" db="EMBL/GenBank/DDBJ databases">
        <title>Draft genome sequence of Candidatus Magnetaquicoccaceae bacterium FCR-1.</title>
        <authorList>
            <person name="Shimoshige H."/>
            <person name="Shimamura S."/>
            <person name="Taoka A."/>
            <person name="Kobayashi H."/>
            <person name="Maekawa T."/>
        </authorList>
    </citation>
    <scope>NUCLEOTIDE SEQUENCE [LARGE SCALE GENOMIC DNA]</scope>
    <source>
        <strain evidence="2 3">FCR-1</strain>
    </source>
</reference>
<keyword evidence="3" id="KW-1185">Reference proteome</keyword>
<proteinExistence type="predicted"/>
<evidence type="ECO:0000259" key="1">
    <source>
        <dbReference type="Pfam" id="PF07238"/>
    </source>
</evidence>
<dbReference type="Gene3D" id="2.40.10.220">
    <property type="entry name" value="predicted glycosyltransferase like domains"/>
    <property type="match status" value="1"/>
</dbReference>
<evidence type="ECO:0000313" key="3">
    <source>
        <dbReference type="Proteomes" id="UP001628193"/>
    </source>
</evidence>
<dbReference type="InterPro" id="IPR009875">
    <property type="entry name" value="PilZ_domain"/>
</dbReference>
<feature type="domain" description="PilZ" evidence="1">
    <location>
        <begin position="147"/>
        <end position="260"/>
    </location>
</feature>
<sequence length="283" mass="31058">MDKNVPGKLSTFDTLQRAVRESVLLEVRLDGEEKHYGARLLSLSEDPSHFKKKTADLVLAQFAAKIQPAVATADAVPQAEEQWILITPLEPPDGNMRIRKAAKVLLGFCLGLEYFRTVVTFRKVQRIETGQAIELSWPPGFQVATKRLQQRVEIPNEMLLEVQVHKRGAEPFSAQVVDISQGGLSFTCNIPPVALESGDRIGVSIRGEILMGTPINTYGTVTTITKARDSKDVQVSRQLYGVRFVMLSVADAMTVDRLVEAVESVAQGPSPGGGKHTRKRVGV</sequence>
<dbReference type="RefSeq" id="WP_420904330.1">
    <property type="nucleotide sequence ID" value="NZ_BAAFGK010000004.1"/>
</dbReference>
<gene>
    <name evidence="2" type="ORF">SIID45300_00914</name>
</gene>
<accession>A0ABQ0C6U1</accession>
<organism evidence="2 3">
    <name type="scientific">Candidatus Magnetaquiglobus chichijimensis</name>
    <dbReference type="NCBI Taxonomy" id="3141448"/>
    <lineage>
        <taxon>Bacteria</taxon>
        <taxon>Pseudomonadati</taxon>
        <taxon>Pseudomonadota</taxon>
        <taxon>Magnetococcia</taxon>
        <taxon>Magnetococcales</taxon>
        <taxon>Candidatus Magnetaquicoccaceae</taxon>
        <taxon>Candidatus Magnetaquiglobus</taxon>
    </lineage>
</organism>
<dbReference type="Pfam" id="PF07238">
    <property type="entry name" value="PilZ"/>
    <property type="match status" value="1"/>
</dbReference>
<name>A0ABQ0C6U1_9PROT</name>
<protein>
    <recommendedName>
        <fullName evidence="1">PilZ domain-containing protein</fullName>
    </recommendedName>
</protein>
<dbReference type="Proteomes" id="UP001628193">
    <property type="component" value="Unassembled WGS sequence"/>
</dbReference>
<comment type="caution">
    <text evidence="2">The sequence shown here is derived from an EMBL/GenBank/DDBJ whole genome shotgun (WGS) entry which is preliminary data.</text>
</comment>
<dbReference type="EMBL" id="BAAFGK010000004">
    <property type="protein sequence ID" value="GAB0056606.1"/>
    <property type="molecule type" value="Genomic_DNA"/>
</dbReference>
<evidence type="ECO:0000313" key="2">
    <source>
        <dbReference type="EMBL" id="GAB0056606.1"/>
    </source>
</evidence>